<keyword evidence="2" id="KW-1185">Reference proteome</keyword>
<dbReference type="EMBL" id="HG322949">
    <property type="protein sequence ID" value="CDG83465.1"/>
    <property type="molecule type" value="Genomic_DNA"/>
</dbReference>
<proteinExistence type="predicted"/>
<dbReference type="KEGG" id="jag:GJA_2834"/>
<dbReference type="STRING" id="1349767.GJA_2834"/>
<name>W0V7B8_9BURK</name>
<gene>
    <name evidence="1" type="ORF">GJA_2834</name>
</gene>
<accession>W0V7B8</accession>
<sequence>MARPKNPRFYRLLPAPCEQKQAIRRCDSRSGRQRMTIIVQIPRVNLIHDFLQCSLSRYVEVVSLLKVEP</sequence>
<organism evidence="1 2">
    <name type="scientific">Janthinobacterium agaricidamnosum NBRC 102515 = DSM 9628</name>
    <dbReference type="NCBI Taxonomy" id="1349767"/>
    <lineage>
        <taxon>Bacteria</taxon>
        <taxon>Pseudomonadati</taxon>
        <taxon>Pseudomonadota</taxon>
        <taxon>Betaproteobacteria</taxon>
        <taxon>Burkholderiales</taxon>
        <taxon>Oxalobacteraceae</taxon>
        <taxon>Janthinobacterium</taxon>
    </lineage>
</organism>
<reference evidence="1 2" key="1">
    <citation type="journal article" date="2015" name="Genome Announc.">
        <title>Genome Sequence of Mushroom Soft-Rot Pathogen Janthinobacterium agaricidamnosum.</title>
        <authorList>
            <person name="Graupner K."/>
            <person name="Lackner G."/>
            <person name="Hertweck C."/>
        </authorList>
    </citation>
    <scope>NUCLEOTIDE SEQUENCE [LARGE SCALE GENOMIC DNA]</scope>
    <source>
        <strain evidence="2">NBRC 102515 / DSM 9628</strain>
    </source>
</reference>
<dbReference type="AlphaFoldDB" id="W0V7B8"/>
<dbReference type="HOGENOM" id="CLU_2770364_0_0_4"/>
<protein>
    <submittedName>
        <fullName evidence="1">Uncharacterized protein</fullName>
    </submittedName>
</protein>
<evidence type="ECO:0000313" key="2">
    <source>
        <dbReference type="Proteomes" id="UP000027604"/>
    </source>
</evidence>
<evidence type="ECO:0000313" key="1">
    <source>
        <dbReference type="EMBL" id="CDG83465.1"/>
    </source>
</evidence>
<dbReference type="Proteomes" id="UP000027604">
    <property type="component" value="Chromosome I"/>
</dbReference>
<dbReference type="PATRIC" id="fig|1349767.4.peg.4556"/>